<sequence length="164" mass="19194">MKIYIVGTVGSGKSTLARQLGDLLDVPVFHLDNVVHDGERKRSEQEISGLIQQILQDENFIIEDTLRDRFTSLLPVVDSVIFLDLPEIFLKYRVIKRYIRQKLGLENANYQPSLQMLRQMFIWQKIDRRDLIEVQPHLIVLRSKSQIKKFIEGFKNDKNDCRPG</sequence>
<name>A0AA45KHU6_9LACT</name>
<protein>
    <recommendedName>
        <fullName evidence="3">AAA family ATPase</fullName>
    </recommendedName>
</protein>
<dbReference type="SUPFAM" id="SSF52540">
    <property type="entry name" value="P-loop containing nucleoside triphosphate hydrolases"/>
    <property type="match status" value="1"/>
</dbReference>
<evidence type="ECO:0000313" key="1">
    <source>
        <dbReference type="EMBL" id="QSE77605.1"/>
    </source>
</evidence>
<accession>A0AA45KHU6</accession>
<dbReference type="KEGG" id="lti:JW886_01100"/>
<dbReference type="InterPro" id="IPR052922">
    <property type="entry name" value="Cytidylate_Kinase-2"/>
</dbReference>
<dbReference type="Gene3D" id="3.40.50.300">
    <property type="entry name" value="P-loop containing nucleotide triphosphate hydrolases"/>
    <property type="match status" value="1"/>
</dbReference>
<proteinExistence type="predicted"/>
<dbReference type="AlphaFoldDB" id="A0AA45KHU6"/>
<dbReference type="InterPro" id="IPR027417">
    <property type="entry name" value="P-loop_NTPase"/>
</dbReference>
<dbReference type="PANTHER" id="PTHR37816">
    <property type="entry name" value="YALI0E33011P"/>
    <property type="match status" value="1"/>
</dbReference>
<reference evidence="1 2" key="1">
    <citation type="submission" date="2021-02" db="EMBL/GenBank/DDBJ databases">
        <title>Complete genome sequence of Lactococcus lactis strain K_LL004.</title>
        <authorList>
            <person name="Kim H.B."/>
        </authorList>
    </citation>
    <scope>NUCLEOTIDE SEQUENCE [LARGE SCALE GENOMIC DNA]</scope>
    <source>
        <strain evidence="1 2">K_LL004</strain>
    </source>
</reference>
<gene>
    <name evidence="1" type="ORF">JW886_01100</name>
</gene>
<evidence type="ECO:0000313" key="2">
    <source>
        <dbReference type="Proteomes" id="UP000663608"/>
    </source>
</evidence>
<evidence type="ECO:0008006" key="3">
    <source>
        <dbReference type="Google" id="ProtNLM"/>
    </source>
</evidence>
<organism evidence="1 2">
    <name type="scientific">Lactococcus taiwanensis</name>
    <dbReference type="NCBI Taxonomy" id="1151742"/>
    <lineage>
        <taxon>Bacteria</taxon>
        <taxon>Bacillati</taxon>
        <taxon>Bacillota</taxon>
        <taxon>Bacilli</taxon>
        <taxon>Lactobacillales</taxon>
        <taxon>Streptococcaceae</taxon>
        <taxon>Lactococcus</taxon>
    </lineage>
</organism>
<keyword evidence="2" id="KW-1185">Reference proteome</keyword>
<dbReference type="EMBL" id="CP070872">
    <property type="protein sequence ID" value="QSE77605.1"/>
    <property type="molecule type" value="Genomic_DNA"/>
</dbReference>
<dbReference type="PANTHER" id="PTHR37816:SF2">
    <property type="entry name" value="DNA TOPOLOGY MODULATION PROTEIN FLAR-RELATED PROTEIN"/>
    <property type="match status" value="1"/>
</dbReference>
<dbReference type="Proteomes" id="UP000663608">
    <property type="component" value="Chromosome"/>
</dbReference>